<dbReference type="EMBL" id="JAYWMA010000005">
    <property type="protein sequence ID" value="MEX3528619.1"/>
    <property type="molecule type" value="Genomic_DNA"/>
</dbReference>
<name>A0ABV3UTU4_9CORY</name>
<dbReference type="RefSeq" id="WP_368522370.1">
    <property type="nucleotide sequence ID" value="NZ_JAYWMA010000005.1"/>
</dbReference>
<accession>A0ABV3UTU4</accession>
<evidence type="ECO:0000313" key="2">
    <source>
        <dbReference type="Proteomes" id="UP001558353"/>
    </source>
</evidence>
<reference evidence="1 2" key="1">
    <citation type="journal article" date="2024" name="Fungal Genet. Biol.">
        <title>The porcine skin microbiome exhibits broad fungal antagonism.</title>
        <authorList>
            <person name="De La Cruz K.F."/>
            <person name="Townsend E.C."/>
            <person name="Alex Cheong J.Z."/>
            <person name="Salamzade R."/>
            <person name="Liu A."/>
            <person name="Sandstrom S."/>
            <person name="Davila E."/>
            <person name="Huang L."/>
            <person name="Xu K.H."/>
            <person name="Wu S.Y."/>
            <person name="Meudt J.J."/>
            <person name="Shanmuganayagam D."/>
            <person name="Gibson A.L.F."/>
            <person name="Kalan L.R."/>
        </authorList>
    </citation>
    <scope>NUCLEOTIDE SEQUENCE [LARGE SCALE GENOMIC DNA]</scope>
    <source>
        <strain evidence="1 2">LK2569</strain>
    </source>
</reference>
<dbReference type="Proteomes" id="UP001558353">
    <property type="component" value="Unassembled WGS sequence"/>
</dbReference>
<sequence length="186" mass="19868">MSSSDVWRVTVEFSVTDVIRCGAVADPGAAAVPVAVPDDAPAAVANFDELERHLKRFPGLDLTFDRAANVGVVDVVVQGPGGRWGATDAGEAATMATGIVSDIAGVVLRVPTDRVATVVGGDVEKIAQRTAWWHADDDAPMTDSERHGFLRRQGVFDERMTAEERYSMLEEWANDVDVKIGIAAGF</sequence>
<keyword evidence="2" id="KW-1185">Reference proteome</keyword>
<proteinExistence type="predicted"/>
<comment type="caution">
    <text evidence="1">The sequence shown here is derived from an EMBL/GenBank/DDBJ whole genome shotgun (WGS) entry which is preliminary data.</text>
</comment>
<organism evidence="1 2">
    <name type="scientific">Corynebacterium xerosis</name>
    <dbReference type="NCBI Taxonomy" id="1725"/>
    <lineage>
        <taxon>Bacteria</taxon>
        <taxon>Bacillati</taxon>
        <taxon>Actinomycetota</taxon>
        <taxon>Actinomycetes</taxon>
        <taxon>Mycobacteriales</taxon>
        <taxon>Corynebacteriaceae</taxon>
        <taxon>Corynebacterium</taxon>
    </lineage>
</organism>
<protein>
    <submittedName>
        <fullName evidence="1">Uncharacterized protein</fullName>
    </submittedName>
</protein>
<gene>
    <name evidence="1" type="ORF">VVR64_06000</name>
</gene>
<evidence type="ECO:0000313" key="1">
    <source>
        <dbReference type="EMBL" id="MEX3528619.1"/>
    </source>
</evidence>